<feature type="region of interest" description="Disordered" evidence="1">
    <location>
        <begin position="622"/>
        <end position="653"/>
    </location>
</feature>
<gene>
    <name evidence="2" type="ORF">PAPYR_9106</name>
</gene>
<name>A0ABQ8U998_9EUKA</name>
<evidence type="ECO:0000313" key="2">
    <source>
        <dbReference type="EMBL" id="KAJ4455892.1"/>
    </source>
</evidence>
<dbReference type="Proteomes" id="UP001141327">
    <property type="component" value="Unassembled WGS sequence"/>
</dbReference>
<protein>
    <submittedName>
        <fullName evidence="2">Uncharacterized protein</fullName>
    </submittedName>
</protein>
<comment type="caution">
    <text evidence="2">The sequence shown here is derived from an EMBL/GenBank/DDBJ whole genome shotgun (WGS) entry which is preliminary data.</text>
</comment>
<proteinExistence type="predicted"/>
<dbReference type="EMBL" id="JAPMOS010000090">
    <property type="protein sequence ID" value="KAJ4455892.1"/>
    <property type="molecule type" value="Genomic_DNA"/>
</dbReference>
<dbReference type="InterPro" id="IPR032675">
    <property type="entry name" value="LRR_dom_sf"/>
</dbReference>
<dbReference type="PANTHER" id="PTHR13318">
    <property type="entry name" value="PARTNER OF PAIRED, ISOFORM B-RELATED"/>
    <property type="match status" value="1"/>
</dbReference>
<reference evidence="2" key="1">
    <citation type="journal article" date="2022" name="bioRxiv">
        <title>Genomics of Preaxostyla Flagellates Illuminates Evolutionary Transitions and the Path Towards Mitochondrial Loss.</title>
        <authorList>
            <person name="Novak L.V.F."/>
            <person name="Treitli S.C."/>
            <person name="Pyrih J."/>
            <person name="Halakuc P."/>
            <person name="Pipaliya S.V."/>
            <person name="Vacek V."/>
            <person name="Brzon O."/>
            <person name="Soukal P."/>
            <person name="Eme L."/>
            <person name="Dacks J.B."/>
            <person name="Karnkowska A."/>
            <person name="Elias M."/>
            <person name="Hampl V."/>
        </authorList>
    </citation>
    <scope>NUCLEOTIDE SEQUENCE</scope>
    <source>
        <strain evidence="2">RCP-MX</strain>
    </source>
</reference>
<feature type="compositionally biased region" description="Acidic residues" evidence="1">
    <location>
        <begin position="622"/>
        <end position="632"/>
    </location>
</feature>
<evidence type="ECO:0000256" key="1">
    <source>
        <dbReference type="SAM" id="MobiDB-lite"/>
    </source>
</evidence>
<organism evidence="2 3">
    <name type="scientific">Paratrimastix pyriformis</name>
    <dbReference type="NCBI Taxonomy" id="342808"/>
    <lineage>
        <taxon>Eukaryota</taxon>
        <taxon>Metamonada</taxon>
        <taxon>Preaxostyla</taxon>
        <taxon>Paratrimastigidae</taxon>
        <taxon>Paratrimastix</taxon>
    </lineage>
</organism>
<evidence type="ECO:0000313" key="3">
    <source>
        <dbReference type="Proteomes" id="UP001141327"/>
    </source>
</evidence>
<dbReference type="Gene3D" id="3.80.10.10">
    <property type="entry name" value="Ribonuclease Inhibitor"/>
    <property type="match status" value="1"/>
</dbReference>
<accession>A0ABQ8U998</accession>
<keyword evidence="3" id="KW-1185">Reference proteome</keyword>
<dbReference type="SUPFAM" id="SSF52047">
    <property type="entry name" value="RNI-like"/>
    <property type="match status" value="1"/>
</dbReference>
<sequence length="872" mass="94768">MSKESDEPLPGSGARGVRVLVEFYSKASIISRARLSLDPACTYEHFVEILGHEVTPLKINDVSYPDSDGIENKLKTDESLRALFEDLLGTGVGDQSHIPTIRVTLNPSSDDVSAAPAAVGPESLVVRLVGPGVTSSSVPLFALPPDLLLLIVANSSFPAKTYSQLISLSHVLRERVRPAIRVLSFESKGKRMPVTVRGPYTLPIPDCVALMTLLAPLQQLQELTFRPKRAMVGCGRDPATYSSWIDRAFGGHDQLRRLRVPTMNGLHEDALCRILSHLPALEALRLEDPTWVSSETLLKTLAQSCPNLQFLEIRSRVLPASFGLLQGCTHLRQLILHGATPGLDALIPHLPALEVLQARTVDTGFLQCPPITELALTALTTIKGLVRPGCHGLTTVGLNVRDIGMLEPLWAQNSATLVKVRLGGKLAPAIVGSLAQLPNLREVGLSDVEWPTLPDMSALLDRLETFELRWTPQTTHGPRARKCSVAPLVVRSARLREFSLLTTVAIAGIECTFDCPALTTLRLPQFAGAPAGVATMTLKCPRLRQVRLSPFCRLVLQVGCPLDTLELHDADEEVAWLPVLSQCRDLRVIRGLTVRRLESLAALERLPALAAMLDARLLLEADSEEEEGEAEAEEARMERGQEQTPTEAAAAAPAAAAPAGLTIRLPDRLYAATMAIICKRPVTLIGPELHRIHLVGTTTAVKLDSPKLTRLDLEVPYAASFDMGPPALLDVLRVAAPHLAEASWSGLLTGAVNVRELAVRGMTPLAQQPDWGLLLGLIQSLPKLRLLLLDGLPAPEAMTLSCPQLVELELEGCATRRLHLDCPLLEEVSWVDCEELQGVTFPSELPLPYLLQIQGRVPALVKTVREDLLDQH</sequence>